<evidence type="ECO:0000256" key="9">
    <source>
        <dbReference type="ARBA" id="ARBA00023163"/>
    </source>
</evidence>
<evidence type="ECO:0000256" key="1">
    <source>
        <dbReference type="ARBA" id="ARBA00004123"/>
    </source>
</evidence>
<dbReference type="PANTHER" id="PTHR24388">
    <property type="entry name" value="ZINC FINGER PROTEIN"/>
    <property type="match status" value="1"/>
</dbReference>
<dbReference type="KEGG" id="nlo:107227580"/>
<accession>A0A6J0CA34</accession>
<dbReference type="RefSeq" id="XP_015524261.1">
    <property type="nucleotide sequence ID" value="XM_015668775.2"/>
</dbReference>
<reference evidence="16" key="1">
    <citation type="submission" date="2025-08" db="UniProtKB">
        <authorList>
            <consortium name="RefSeq"/>
        </authorList>
    </citation>
    <scope>IDENTIFICATION</scope>
    <source>
        <tissue evidence="16">Thorax and Abdomen</tissue>
    </source>
</reference>
<feature type="region of interest" description="Disordered" evidence="13">
    <location>
        <begin position="397"/>
        <end position="417"/>
    </location>
</feature>
<evidence type="ECO:0000256" key="12">
    <source>
        <dbReference type="PROSITE-ProRule" id="PRU00042"/>
    </source>
</evidence>
<evidence type="ECO:0000256" key="2">
    <source>
        <dbReference type="ARBA" id="ARBA00006991"/>
    </source>
</evidence>
<dbReference type="GO" id="GO:0008270">
    <property type="term" value="F:zinc ion binding"/>
    <property type="evidence" value="ECO:0007669"/>
    <property type="project" value="UniProtKB-KW"/>
</dbReference>
<dbReference type="OrthoDB" id="5876240at2759"/>
<dbReference type="FunFam" id="3.30.160.60:FF:001370">
    <property type="entry name" value="Zinc finger protein"/>
    <property type="match status" value="1"/>
</dbReference>
<dbReference type="GO" id="GO:0000981">
    <property type="term" value="F:DNA-binding transcription factor activity, RNA polymerase II-specific"/>
    <property type="evidence" value="ECO:0007669"/>
    <property type="project" value="TreeGrafter"/>
</dbReference>
<keyword evidence="5 12" id="KW-0863">Zinc-finger</keyword>
<dbReference type="PANTHER" id="PTHR24388:SF54">
    <property type="entry name" value="PROTEIN ESCARGOT"/>
    <property type="match status" value="1"/>
</dbReference>
<feature type="region of interest" description="Disordered" evidence="13">
    <location>
        <begin position="218"/>
        <end position="282"/>
    </location>
</feature>
<dbReference type="InterPro" id="IPR013087">
    <property type="entry name" value="Znf_C2H2_type"/>
</dbReference>
<evidence type="ECO:0000256" key="11">
    <source>
        <dbReference type="ARBA" id="ARBA00037948"/>
    </source>
</evidence>
<evidence type="ECO:0000313" key="16">
    <source>
        <dbReference type="RefSeq" id="XP_015524261.1"/>
    </source>
</evidence>
<keyword evidence="7" id="KW-0805">Transcription regulation</keyword>
<proteinExistence type="inferred from homology"/>
<evidence type="ECO:0000256" key="3">
    <source>
        <dbReference type="ARBA" id="ARBA00022723"/>
    </source>
</evidence>
<gene>
    <name evidence="16" type="primary">LOC107227580</name>
</gene>
<dbReference type="AlphaFoldDB" id="A0A6J0CA34"/>
<keyword evidence="15" id="KW-1185">Reference proteome</keyword>
<feature type="domain" description="C2H2-type" evidence="14">
    <location>
        <begin position="968"/>
        <end position="995"/>
    </location>
</feature>
<evidence type="ECO:0000256" key="6">
    <source>
        <dbReference type="ARBA" id="ARBA00022833"/>
    </source>
</evidence>
<feature type="domain" description="C2H2-type" evidence="14">
    <location>
        <begin position="940"/>
        <end position="967"/>
    </location>
</feature>
<dbReference type="GO" id="GO:0000978">
    <property type="term" value="F:RNA polymerase II cis-regulatory region sequence-specific DNA binding"/>
    <property type="evidence" value="ECO:0007669"/>
    <property type="project" value="TreeGrafter"/>
</dbReference>
<feature type="compositionally biased region" description="Low complexity" evidence="13">
    <location>
        <begin position="223"/>
        <end position="239"/>
    </location>
</feature>
<feature type="compositionally biased region" description="Low complexity" evidence="13">
    <location>
        <begin position="261"/>
        <end position="277"/>
    </location>
</feature>
<protein>
    <submittedName>
        <fullName evidence="16">Uncharacterized protein LOC107227580</fullName>
    </submittedName>
</protein>
<sequence length="1069" mass="120629">MDENDVEVLSVPSKKHCGLKMPLSKAKLGHKRRRSLTPMRPIAIAPKTNFPRGVQNVELSQSLAIKNEPGYITIVPRVSQIALENDSNKSVAVIDQYEILDSLSTPQNPKRMKVSGTEDIVTQLVIVPNQSLDAYNTILITDNDDKILCKKKTHPREYTILKNDLSNNGIVQQCNFTTDKSNTINCTFSVPPKFDLVLQDQISVSQTDEKTNCNNVYKTIPTKSKSSSHSSNASNSASSKSRESKLLIYGNTTSSKEIDKSQSSNAASIQSSDSMDSLKSRSQKPVVIMQQLLLPAKRTSSIKGKQTSTADLSKVTPINAQSINMEMKNSSKHTSPPKSNESFYDLKTMNPNATRINNYEHETDFLLKKEFPIISSSQVDSVLKAIDMQGINKGIISNDTSNHTKKETGEKSSNDGHLLPYIQGAAKLLKNGNTYCADTVTNDSIRFQTNRPTKRLQFEESVENNSMTIEKLTDTLQCYKCKDCCYMSLNEVLIFEHIKKEHMNESRSKEKKMFKCPGCSNTFHHEASLFSHIVHDHEVHEREAQFMVEQLFSQQTLAIVNKNQKPFSEIGTAKTNNKQILITEISNEFLENDSQVQSLLVSNPRVLTSFEDIQTTSKLSKNNLMVENTELQCMQNMNNMPVSIREPIETVDIQDLTFLNDNKTFPNKSNGQQNQTVEVVEIKNGDSPENLNFLELKNSQRHFEFVNFKNDKEGEGYLQEDDTVDRGISDSEIELGGLPASKLIVESPRLEAKSLKPEVKPKSKGRPKGSKSLSNKPQAVSVKQGYKCEIEDCGVRMLVQENIVYHQKCHVTGAVPCTISYQCPECAEFKSNNWNNLAGHLWRSHIIDMELHCCDLCSYKTPSLSHLTNQHRGIHGEDRPFLCDHCGKGFKTKKQRRNHQAHHRAKEKEPLKCDECQRNFTNARLLRLHQGAVHKESKPFTCNACSYSASTRSALKLHLRRHTGEKPFSCEQCSYATGDHNSLRRHKLKHLGLKPYSCPHCNYACIQTSTYKVHLKNKHPGLNHDLMFSCPYCSYKSIKKQNLLTHMGKHDQVLSDKFLACAGMPIFVE</sequence>
<dbReference type="Gene3D" id="3.30.160.60">
    <property type="entry name" value="Classic Zinc Finger"/>
    <property type="match status" value="6"/>
</dbReference>
<keyword evidence="9" id="KW-0804">Transcription</keyword>
<dbReference type="InterPro" id="IPR036236">
    <property type="entry name" value="Znf_C2H2_sf"/>
</dbReference>
<dbReference type="FunFam" id="3.30.160.60:FF:000446">
    <property type="entry name" value="Zinc finger protein"/>
    <property type="match status" value="1"/>
</dbReference>
<feature type="compositionally biased region" description="Basic and acidic residues" evidence="13">
    <location>
        <begin position="402"/>
        <end position="414"/>
    </location>
</feature>
<dbReference type="PROSITE" id="PS00028">
    <property type="entry name" value="ZINC_FINGER_C2H2_1"/>
    <property type="match status" value="5"/>
</dbReference>
<evidence type="ECO:0000256" key="5">
    <source>
        <dbReference type="ARBA" id="ARBA00022771"/>
    </source>
</evidence>
<keyword evidence="6" id="KW-0862">Zinc</keyword>
<evidence type="ECO:0000256" key="10">
    <source>
        <dbReference type="ARBA" id="ARBA00023242"/>
    </source>
</evidence>
<dbReference type="InParanoid" id="A0A6J0CA34"/>
<dbReference type="GO" id="GO:0005634">
    <property type="term" value="C:nucleus"/>
    <property type="evidence" value="ECO:0007669"/>
    <property type="project" value="UniProtKB-SubCell"/>
</dbReference>
<evidence type="ECO:0000313" key="15">
    <source>
        <dbReference type="Proteomes" id="UP000829291"/>
    </source>
</evidence>
<dbReference type="PROSITE" id="PS50157">
    <property type="entry name" value="ZINC_FINGER_C2H2_2"/>
    <property type="match status" value="5"/>
</dbReference>
<evidence type="ECO:0000256" key="4">
    <source>
        <dbReference type="ARBA" id="ARBA00022737"/>
    </source>
</evidence>
<comment type="similarity">
    <text evidence="11">Belongs to the snail C2H2-type zinc-finger protein family.</text>
</comment>
<evidence type="ECO:0000256" key="13">
    <source>
        <dbReference type="SAM" id="MobiDB-lite"/>
    </source>
</evidence>
<feature type="domain" description="C2H2-type" evidence="14">
    <location>
        <begin position="881"/>
        <end position="908"/>
    </location>
</feature>
<evidence type="ECO:0000256" key="7">
    <source>
        <dbReference type="ARBA" id="ARBA00023015"/>
    </source>
</evidence>
<evidence type="ECO:0000259" key="14">
    <source>
        <dbReference type="PROSITE" id="PS50157"/>
    </source>
</evidence>
<dbReference type="SUPFAM" id="SSF57667">
    <property type="entry name" value="beta-beta-alpha zinc fingers"/>
    <property type="match status" value="4"/>
</dbReference>
<dbReference type="InterPro" id="IPR050527">
    <property type="entry name" value="Snail/Krueppel_Znf"/>
</dbReference>
<comment type="similarity">
    <text evidence="2">Belongs to the krueppel C2H2-type zinc-finger protein family.</text>
</comment>
<name>A0A6J0CA34_NEOLC</name>
<keyword evidence="8" id="KW-0238">DNA-binding</keyword>
<evidence type="ECO:0000256" key="8">
    <source>
        <dbReference type="ARBA" id="ARBA00023125"/>
    </source>
</evidence>
<feature type="region of interest" description="Disordered" evidence="13">
    <location>
        <begin position="754"/>
        <end position="778"/>
    </location>
</feature>
<keyword evidence="4" id="KW-0677">Repeat</keyword>
<dbReference type="GeneID" id="107227580"/>
<keyword evidence="3" id="KW-0479">Metal-binding</keyword>
<comment type="subcellular location">
    <subcellularLocation>
        <location evidence="1">Nucleus</location>
    </subcellularLocation>
</comment>
<dbReference type="SMART" id="SM00355">
    <property type="entry name" value="ZnF_C2H2"/>
    <property type="match status" value="11"/>
</dbReference>
<dbReference type="Proteomes" id="UP000829291">
    <property type="component" value="Chromosome 3"/>
</dbReference>
<feature type="domain" description="C2H2-type" evidence="14">
    <location>
        <begin position="514"/>
        <end position="545"/>
    </location>
</feature>
<feature type="domain" description="C2H2-type" evidence="14">
    <location>
        <begin position="911"/>
        <end position="939"/>
    </location>
</feature>
<keyword evidence="10" id="KW-0539">Nucleus</keyword>
<organism evidence="16">
    <name type="scientific">Neodiprion lecontei</name>
    <name type="common">Redheaded pine sawfly</name>
    <dbReference type="NCBI Taxonomy" id="441921"/>
    <lineage>
        <taxon>Eukaryota</taxon>
        <taxon>Metazoa</taxon>
        <taxon>Ecdysozoa</taxon>
        <taxon>Arthropoda</taxon>
        <taxon>Hexapoda</taxon>
        <taxon>Insecta</taxon>
        <taxon>Pterygota</taxon>
        <taxon>Neoptera</taxon>
        <taxon>Endopterygota</taxon>
        <taxon>Hymenoptera</taxon>
        <taxon>Tenthredinoidea</taxon>
        <taxon>Diprionidae</taxon>
        <taxon>Diprioninae</taxon>
        <taxon>Neodiprion</taxon>
    </lineage>
</organism>